<dbReference type="Proteomes" id="UP001151760">
    <property type="component" value="Unassembled WGS sequence"/>
</dbReference>
<comment type="caution">
    <text evidence="1">The sequence shown here is derived from an EMBL/GenBank/DDBJ whole genome shotgun (WGS) entry which is preliminary data.</text>
</comment>
<evidence type="ECO:0008006" key="3">
    <source>
        <dbReference type="Google" id="ProtNLM"/>
    </source>
</evidence>
<evidence type="ECO:0000313" key="1">
    <source>
        <dbReference type="EMBL" id="GJT41489.1"/>
    </source>
</evidence>
<proteinExistence type="predicted"/>
<accession>A0ABQ5DWL4</accession>
<protein>
    <recommendedName>
        <fullName evidence="3">RNase H type-1 domain-containing protein</fullName>
    </recommendedName>
</protein>
<evidence type="ECO:0000313" key="2">
    <source>
        <dbReference type="Proteomes" id="UP001151760"/>
    </source>
</evidence>
<organism evidence="1 2">
    <name type="scientific">Tanacetum coccineum</name>
    <dbReference type="NCBI Taxonomy" id="301880"/>
    <lineage>
        <taxon>Eukaryota</taxon>
        <taxon>Viridiplantae</taxon>
        <taxon>Streptophyta</taxon>
        <taxon>Embryophyta</taxon>
        <taxon>Tracheophyta</taxon>
        <taxon>Spermatophyta</taxon>
        <taxon>Magnoliopsida</taxon>
        <taxon>eudicotyledons</taxon>
        <taxon>Gunneridae</taxon>
        <taxon>Pentapetalae</taxon>
        <taxon>asterids</taxon>
        <taxon>campanulids</taxon>
        <taxon>Asterales</taxon>
        <taxon>Asteraceae</taxon>
        <taxon>Asteroideae</taxon>
        <taxon>Anthemideae</taxon>
        <taxon>Anthemidinae</taxon>
        <taxon>Tanacetum</taxon>
    </lineage>
</organism>
<dbReference type="EMBL" id="BQNB010015566">
    <property type="protein sequence ID" value="GJT41489.1"/>
    <property type="molecule type" value="Genomic_DNA"/>
</dbReference>
<name>A0ABQ5DWL4_9ASTR</name>
<keyword evidence="2" id="KW-1185">Reference proteome</keyword>
<reference evidence="1" key="2">
    <citation type="submission" date="2022-01" db="EMBL/GenBank/DDBJ databases">
        <authorList>
            <person name="Yamashiro T."/>
            <person name="Shiraishi A."/>
            <person name="Satake H."/>
            <person name="Nakayama K."/>
        </authorList>
    </citation>
    <scope>NUCLEOTIDE SEQUENCE</scope>
</reference>
<sequence length="87" mass="9122">MSMGLFSCVGGILGGAIDDEEVALVDGVFNGALGDESWCFGEGVLVSSLVRSMNNYLSGMMVIFGLLKGLKVEALVDAKEVMVVDDE</sequence>
<gene>
    <name evidence="1" type="ORF">Tco_0941354</name>
</gene>
<reference evidence="1" key="1">
    <citation type="journal article" date="2022" name="Int. J. Mol. Sci.">
        <title>Draft Genome of Tanacetum Coccineum: Genomic Comparison of Closely Related Tanacetum-Family Plants.</title>
        <authorList>
            <person name="Yamashiro T."/>
            <person name="Shiraishi A."/>
            <person name="Nakayama K."/>
            <person name="Satake H."/>
        </authorList>
    </citation>
    <scope>NUCLEOTIDE SEQUENCE</scope>
</reference>